<dbReference type="GO" id="GO:0000724">
    <property type="term" value="P:double-strand break repair via homologous recombination"/>
    <property type="evidence" value="ECO:0007669"/>
    <property type="project" value="TreeGrafter"/>
</dbReference>
<dbReference type="OrthoDB" id="295715at2759"/>
<evidence type="ECO:0000256" key="1">
    <source>
        <dbReference type="ARBA" id="ARBA00023125"/>
    </source>
</evidence>
<dbReference type="Gene3D" id="2.40.50.140">
    <property type="entry name" value="Nucleic acid-binding proteins"/>
    <property type="match status" value="1"/>
</dbReference>
<dbReference type="GO" id="GO:0010212">
    <property type="term" value="P:response to ionizing radiation"/>
    <property type="evidence" value="ECO:0007669"/>
    <property type="project" value="TreeGrafter"/>
</dbReference>
<dbReference type="EMBL" id="FN654312">
    <property type="protein sequence ID" value="CBY31659.1"/>
    <property type="molecule type" value="Genomic_DNA"/>
</dbReference>
<dbReference type="InterPro" id="IPR051231">
    <property type="entry name" value="SOSS-B"/>
</dbReference>
<dbReference type="PANTHER" id="PTHR13356">
    <property type="entry name" value="OB FOLD NUCLEIC ACID BINDING PROTEIN-RELATED"/>
    <property type="match status" value="1"/>
</dbReference>
<gene>
    <name evidence="3" type="ORF">GSOID_T00008984001</name>
    <name evidence="4" type="ORF">GSOID_T00025576001</name>
</gene>
<dbReference type="InParanoid" id="E4WVS6"/>
<proteinExistence type="predicted"/>
<evidence type="ECO:0000313" key="4">
    <source>
        <dbReference type="EMBL" id="CBY31659.1"/>
    </source>
</evidence>
<dbReference type="SUPFAM" id="SSF50249">
    <property type="entry name" value="Nucleic acid-binding proteins"/>
    <property type="match status" value="1"/>
</dbReference>
<dbReference type="FunCoup" id="E4WVS6">
    <property type="interactions" value="26"/>
</dbReference>
<dbReference type="GO" id="GO:0003677">
    <property type="term" value="F:DNA binding"/>
    <property type="evidence" value="ECO:0007669"/>
    <property type="project" value="UniProtKB-KW"/>
</dbReference>
<dbReference type="CDD" id="cd04491">
    <property type="entry name" value="SoSSB_OBF"/>
    <property type="match status" value="1"/>
</dbReference>
<protein>
    <recommendedName>
        <fullName evidence="6">OB domain-containing protein</fullName>
    </recommendedName>
</protein>
<dbReference type="Proteomes" id="UP000001307">
    <property type="component" value="Unassembled WGS sequence"/>
</dbReference>
<feature type="compositionally biased region" description="Polar residues" evidence="2">
    <location>
        <begin position="19"/>
        <end position="30"/>
    </location>
</feature>
<dbReference type="AlphaFoldDB" id="E4WVS6"/>
<dbReference type="PANTHER" id="PTHR13356:SF0">
    <property type="entry name" value="SOSS COMPLEX SUBUNIT B HOMOLOG"/>
    <property type="match status" value="1"/>
</dbReference>
<organism evidence="3">
    <name type="scientific">Oikopleura dioica</name>
    <name type="common">Tunicate</name>
    <dbReference type="NCBI Taxonomy" id="34765"/>
    <lineage>
        <taxon>Eukaryota</taxon>
        <taxon>Metazoa</taxon>
        <taxon>Chordata</taxon>
        <taxon>Tunicata</taxon>
        <taxon>Appendicularia</taxon>
        <taxon>Copelata</taxon>
        <taxon>Oikopleuridae</taxon>
        <taxon>Oikopleura</taxon>
    </lineage>
</organism>
<sequence length="167" mass="18773">MSAPVDPRQNRQNQNQRNTSGARFNPQNPQGRPEPPIPEVVNWIKDLKLTTKTANLTCICLGVTNAIRTTDGNEVRNIVISDKTGRVNLSMWGELGGLVREGDILKIQRAYTKLFKDVLTLYISKQGSIQRVGDFCLQFNDKNDLSDPKIAWESGDARQFKRSTSVQ</sequence>
<dbReference type="InterPro" id="IPR012340">
    <property type="entry name" value="NA-bd_OB-fold"/>
</dbReference>
<name>E4WVS6_OIKDI</name>
<dbReference type="EMBL" id="FN653017">
    <property type="protein sequence ID" value="CBY21229.1"/>
    <property type="molecule type" value="Genomic_DNA"/>
</dbReference>
<reference evidence="3" key="1">
    <citation type="journal article" date="2010" name="Science">
        <title>Plasticity of animal genome architecture unmasked by rapid evolution of a pelagic tunicate.</title>
        <authorList>
            <person name="Denoeud F."/>
            <person name="Henriet S."/>
            <person name="Mungpakdee S."/>
            <person name="Aury J.M."/>
            <person name="Da Silva C."/>
            <person name="Brinkmann H."/>
            <person name="Mikhaleva J."/>
            <person name="Olsen L.C."/>
            <person name="Jubin C."/>
            <person name="Canestro C."/>
            <person name="Bouquet J.M."/>
            <person name="Danks G."/>
            <person name="Poulain J."/>
            <person name="Campsteijn C."/>
            <person name="Adamski M."/>
            <person name="Cross I."/>
            <person name="Yadetie F."/>
            <person name="Muffato M."/>
            <person name="Louis A."/>
            <person name="Butcher S."/>
            <person name="Tsagkogeorga G."/>
            <person name="Konrad A."/>
            <person name="Singh S."/>
            <person name="Jensen M.F."/>
            <person name="Cong E.H."/>
            <person name="Eikeseth-Otteraa H."/>
            <person name="Noel B."/>
            <person name="Anthouard V."/>
            <person name="Porcel B.M."/>
            <person name="Kachouri-Lafond R."/>
            <person name="Nishino A."/>
            <person name="Ugolini M."/>
            <person name="Chourrout P."/>
            <person name="Nishida H."/>
            <person name="Aasland R."/>
            <person name="Huzurbazar S."/>
            <person name="Westhof E."/>
            <person name="Delsuc F."/>
            <person name="Lehrach H."/>
            <person name="Reinhardt R."/>
            <person name="Weissenbach J."/>
            <person name="Roy S.W."/>
            <person name="Artiguenave F."/>
            <person name="Postlethwait J.H."/>
            <person name="Manak J.R."/>
            <person name="Thompson E.M."/>
            <person name="Jaillon O."/>
            <person name="Du Pasquier L."/>
            <person name="Boudinot P."/>
            <person name="Liberles D.A."/>
            <person name="Volff J.N."/>
            <person name="Philippe H."/>
            <person name="Lenhard B."/>
            <person name="Roest Crollius H."/>
            <person name="Wincker P."/>
            <person name="Chourrout D."/>
        </authorList>
    </citation>
    <scope>NUCLEOTIDE SEQUENCE [LARGE SCALE GENOMIC DNA]</scope>
</reference>
<evidence type="ECO:0000313" key="3">
    <source>
        <dbReference type="EMBL" id="CBY21229.1"/>
    </source>
</evidence>
<dbReference type="Proteomes" id="UP000011014">
    <property type="component" value="Unassembled WGS sequence"/>
</dbReference>
<keyword evidence="1" id="KW-0238">DNA-binding</keyword>
<keyword evidence="5" id="KW-1185">Reference proteome</keyword>
<evidence type="ECO:0000313" key="5">
    <source>
        <dbReference type="Proteomes" id="UP000001307"/>
    </source>
</evidence>
<evidence type="ECO:0000256" key="2">
    <source>
        <dbReference type="SAM" id="MobiDB-lite"/>
    </source>
</evidence>
<feature type="region of interest" description="Disordered" evidence="2">
    <location>
        <begin position="1"/>
        <end position="38"/>
    </location>
</feature>
<evidence type="ECO:0008006" key="6">
    <source>
        <dbReference type="Google" id="ProtNLM"/>
    </source>
</evidence>
<accession>E4WVS6</accession>